<dbReference type="InterPro" id="IPR036965">
    <property type="entry name" value="Terpene_synth_N_sf"/>
</dbReference>
<name>A0A6P6TZD2_COFAR</name>
<evidence type="ECO:0000256" key="1">
    <source>
        <dbReference type="ARBA" id="ARBA00004721"/>
    </source>
</evidence>
<feature type="domain" description="Terpene synthase N-terminal" evidence="5">
    <location>
        <begin position="21"/>
        <end position="196"/>
    </location>
</feature>
<dbReference type="PANTHER" id="PTHR31225">
    <property type="entry name" value="OS04G0344100 PROTEIN-RELATED"/>
    <property type="match status" value="1"/>
</dbReference>
<keyword evidence="7" id="KW-1185">Reference proteome</keyword>
<evidence type="ECO:0000256" key="3">
    <source>
        <dbReference type="ARBA" id="ARBA00022842"/>
    </source>
</evidence>
<dbReference type="OrthoDB" id="1877784at2759"/>
<organism evidence="7 8">
    <name type="scientific">Coffea arabica</name>
    <name type="common">Arabian coffee</name>
    <dbReference type="NCBI Taxonomy" id="13443"/>
    <lineage>
        <taxon>Eukaryota</taxon>
        <taxon>Viridiplantae</taxon>
        <taxon>Streptophyta</taxon>
        <taxon>Embryophyta</taxon>
        <taxon>Tracheophyta</taxon>
        <taxon>Spermatophyta</taxon>
        <taxon>Magnoliopsida</taxon>
        <taxon>eudicotyledons</taxon>
        <taxon>Gunneridae</taxon>
        <taxon>Pentapetalae</taxon>
        <taxon>asterids</taxon>
        <taxon>lamiids</taxon>
        <taxon>Gentianales</taxon>
        <taxon>Rubiaceae</taxon>
        <taxon>Ixoroideae</taxon>
        <taxon>Gardenieae complex</taxon>
        <taxon>Bertiereae - Coffeeae clade</taxon>
        <taxon>Coffeeae</taxon>
        <taxon>Coffea</taxon>
    </lineage>
</organism>
<dbReference type="InterPro" id="IPR050148">
    <property type="entry name" value="Terpene_synthase-like"/>
</dbReference>
<feature type="domain" description="Terpene synthase metal-binding" evidence="6">
    <location>
        <begin position="253"/>
        <end position="375"/>
    </location>
</feature>
<dbReference type="GO" id="GO:0010333">
    <property type="term" value="F:terpene synthase activity"/>
    <property type="evidence" value="ECO:0007669"/>
    <property type="project" value="InterPro"/>
</dbReference>
<keyword evidence="2" id="KW-0479">Metal-binding</keyword>
<comment type="pathway">
    <text evidence="1">Secondary metabolite biosynthesis; terpenoid biosynthesis.</text>
</comment>
<keyword evidence="3" id="KW-0460">Magnesium</keyword>
<reference evidence="7" key="1">
    <citation type="journal article" date="2025" name="Foods">
        <title>Unveiling the Microbial Signatures of Arabica Coffee Cherries: Insights into Ripeness Specific Diversity, Functional Traits, and Implications for Quality and Safety.</title>
        <authorList>
            <consortium name="RefSeq"/>
            <person name="Tenea G.N."/>
            <person name="Cifuentes V."/>
            <person name="Reyes P."/>
            <person name="Cevallos-Vallejos M."/>
        </authorList>
    </citation>
    <scope>NUCLEOTIDE SEQUENCE [LARGE SCALE GENOMIC DNA]</scope>
</reference>
<dbReference type="InterPro" id="IPR008949">
    <property type="entry name" value="Isoprenoid_synthase_dom_sf"/>
</dbReference>
<dbReference type="GO" id="GO:0016114">
    <property type="term" value="P:terpenoid biosynthetic process"/>
    <property type="evidence" value="ECO:0007669"/>
    <property type="project" value="InterPro"/>
</dbReference>
<dbReference type="SUPFAM" id="SSF48239">
    <property type="entry name" value="Terpenoid cyclases/Protein prenyltransferases"/>
    <property type="match status" value="1"/>
</dbReference>
<dbReference type="PANTHER" id="PTHR31225:SF93">
    <property type="entry name" value="ALPHA-HUMULENE_(-)-(E)-BETA-CARYOPHYLLENE SYNTHASE"/>
    <property type="match status" value="1"/>
</dbReference>
<dbReference type="Gene3D" id="1.50.10.130">
    <property type="entry name" value="Terpene synthase, N-terminal domain"/>
    <property type="match status" value="1"/>
</dbReference>
<evidence type="ECO:0000313" key="8">
    <source>
        <dbReference type="RefSeq" id="XP_027083599.1"/>
    </source>
</evidence>
<dbReference type="Pfam" id="PF03936">
    <property type="entry name" value="Terpene_synth_C"/>
    <property type="match status" value="1"/>
</dbReference>
<dbReference type="SUPFAM" id="SSF48576">
    <property type="entry name" value="Terpenoid synthases"/>
    <property type="match status" value="1"/>
</dbReference>
<evidence type="ECO:0000259" key="5">
    <source>
        <dbReference type="Pfam" id="PF01397"/>
    </source>
</evidence>
<keyword evidence="4" id="KW-0456">Lyase</keyword>
<sequence length="380" mass="44389">MASPQTAEVVRQLAGFLENIWADCMTTFTLDKQGYETYTKEIELLKVEVMNMLLATGTTMMQKLDFIDKIERLGISYHFEDEIQNQLEQLFNLSTNLGRYLEYDLSTAALQFRLFRQYGFNISCGIFNQFVDPNGKFKDSLYSDLRGLLNLYEAAEVKAHQDKILKEVLAFTTTYLTPEILHMGSSILAKQVKHALEKPFHKGIPRYEAYCYISMYEEDECNNKLLLRLAKLDYHLSQMLNKQDLYEILRWGKELDILSKVPYARDRFVECYFWDVGTIYEPRHSLARMTLAKAIAIAGIIDNTYDAYGTLELKILTEAVERWDGNGIEQLSDYLKTSYMILLNFNKELEEDLSKKQSTCVFDKYIEEVWHHVANELYFL</sequence>
<dbReference type="InterPro" id="IPR001906">
    <property type="entry name" value="Terpene_synth_N"/>
</dbReference>
<dbReference type="GO" id="GO:0000287">
    <property type="term" value="F:magnesium ion binding"/>
    <property type="evidence" value="ECO:0007669"/>
    <property type="project" value="InterPro"/>
</dbReference>
<accession>A0A6P6TZD2</accession>
<proteinExistence type="predicted"/>
<dbReference type="RefSeq" id="XP_027083599.1">
    <property type="nucleotide sequence ID" value="XM_027227798.1"/>
</dbReference>
<reference evidence="8" key="2">
    <citation type="submission" date="2025-08" db="UniProtKB">
        <authorList>
            <consortium name="RefSeq"/>
        </authorList>
    </citation>
    <scope>IDENTIFICATION</scope>
    <source>
        <tissue evidence="8">Leaves</tissue>
    </source>
</reference>
<gene>
    <name evidence="8" type="primary">LOC113705893</name>
</gene>
<dbReference type="Gene3D" id="1.10.600.10">
    <property type="entry name" value="Farnesyl Diphosphate Synthase"/>
    <property type="match status" value="1"/>
</dbReference>
<dbReference type="GeneID" id="113705893"/>
<evidence type="ECO:0000259" key="6">
    <source>
        <dbReference type="Pfam" id="PF03936"/>
    </source>
</evidence>
<dbReference type="Pfam" id="PF01397">
    <property type="entry name" value="Terpene_synth"/>
    <property type="match status" value="1"/>
</dbReference>
<dbReference type="Proteomes" id="UP001652660">
    <property type="component" value="Chromosome 8c"/>
</dbReference>
<protein>
    <submittedName>
        <fullName evidence="8">5-epi-aristolochene synthase-like</fullName>
    </submittedName>
</protein>
<dbReference type="InterPro" id="IPR005630">
    <property type="entry name" value="Terpene_synthase_metal-bd"/>
</dbReference>
<dbReference type="FunFam" id="1.50.10.130:FF:000001">
    <property type="entry name" value="Isoprene synthase, chloroplastic"/>
    <property type="match status" value="1"/>
</dbReference>
<dbReference type="AlphaFoldDB" id="A0A6P6TZD2"/>
<dbReference type="InterPro" id="IPR008930">
    <property type="entry name" value="Terpenoid_cyclase/PrenylTrfase"/>
</dbReference>
<evidence type="ECO:0000256" key="4">
    <source>
        <dbReference type="ARBA" id="ARBA00023239"/>
    </source>
</evidence>
<evidence type="ECO:0000313" key="7">
    <source>
        <dbReference type="Proteomes" id="UP001652660"/>
    </source>
</evidence>
<evidence type="ECO:0000256" key="2">
    <source>
        <dbReference type="ARBA" id="ARBA00022723"/>
    </source>
</evidence>